<protein>
    <recommendedName>
        <fullName evidence="3">DUF1803 domain-containing protein</fullName>
    </recommendedName>
</protein>
<evidence type="ECO:0000313" key="2">
    <source>
        <dbReference type="Proteomes" id="UP000182015"/>
    </source>
</evidence>
<proteinExistence type="predicted"/>
<name>A0A1L8MQE5_9STRE</name>
<keyword evidence="2" id="KW-1185">Reference proteome</keyword>
<sequence>MLLVVNPNKITRQTFFQDLINYLYVNDDVTLRHIKKAFPDMKQLDRALDLYIENGYITRSKRRYQLNLPQVDTLEELQLDEMVFVDDQSTLYQEIKSLRYKTVLTNKTNDLQIIEETDFERKTLTLANYFYKLQHAYPMSAEQEALYQILGDVNPDYALKYLTTFMMKFLRKDLVLQKRPDVFCQSLVTLAYLQEKEEKRYHLLGRLDQENLIYQAPSLQ</sequence>
<dbReference type="OrthoDB" id="2234771at2"/>
<dbReference type="Proteomes" id="UP000182015">
    <property type="component" value="Unassembled WGS sequence"/>
</dbReference>
<evidence type="ECO:0008006" key="3">
    <source>
        <dbReference type="Google" id="ProtNLM"/>
    </source>
</evidence>
<dbReference type="AlphaFoldDB" id="A0A1L8MQE5"/>
<evidence type="ECO:0000313" key="1">
    <source>
        <dbReference type="EMBL" id="OJF72895.1"/>
    </source>
</evidence>
<reference evidence="2" key="1">
    <citation type="submission" date="2016-06" db="EMBL/GenBank/DDBJ databases">
        <authorList>
            <person name="de Vries S.P.W."/>
            <person name="Hadjirin N.F."/>
            <person name="Lay E.M."/>
            <person name="Zadoks R.N."/>
            <person name="Peacock S.J."/>
            <person name="Parkhill J."/>
            <person name="Grant A.J."/>
            <person name="Mcdougall S."/>
            <person name="Holmes M.A."/>
        </authorList>
    </citation>
    <scope>NUCLEOTIDE SEQUENCE [LARGE SCALE GENOMIC DNA]</scope>
    <source>
        <strain evidence="2">NZ1587</strain>
    </source>
</reference>
<gene>
    <name evidence="1" type="ORF">A9Q68_04955</name>
</gene>
<organism evidence="1 2">
    <name type="scientific">Streptococcus bovimastitidis</name>
    <dbReference type="NCBI Taxonomy" id="1856638"/>
    <lineage>
        <taxon>Bacteria</taxon>
        <taxon>Bacillati</taxon>
        <taxon>Bacillota</taxon>
        <taxon>Bacilli</taxon>
        <taxon>Lactobacillales</taxon>
        <taxon>Streptococcaceae</taxon>
        <taxon>Streptococcus</taxon>
    </lineage>
</organism>
<accession>A0A1L8MQE5</accession>
<dbReference type="InterPro" id="IPR014924">
    <property type="entry name" value="DUF1803"/>
</dbReference>
<dbReference type="STRING" id="1856638.A9Q68_04955"/>
<dbReference type="EMBL" id="LZDD01000001">
    <property type="protein sequence ID" value="OJF72895.1"/>
    <property type="molecule type" value="Genomic_DNA"/>
</dbReference>
<dbReference type="RefSeq" id="WP_071793591.1">
    <property type="nucleotide sequence ID" value="NZ_LZDD01000001.1"/>
</dbReference>
<comment type="caution">
    <text evidence="1">The sequence shown here is derived from an EMBL/GenBank/DDBJ whole genome shotgun (WGS) entry which is preliminary data.</text>
</comment>
<dbReference type="Pfam" id="PF08820">
    <property type="entry name" value="DUF1803"/>
    <property type="match status" value="1"/>
</dbReference>